<dbReference type="AlphaFoldDB" id="A0A0H4W3L5"/>
<gene>
    <name evidence="2" type="ORF">TH63_04325</name>
</gene>
<evidence type="ECO:0000313" key="2">
    <source>
        <dbReference type="EMBL" id="AKQ45031.1"/>
    </source>
</evidence>
<dbReference type="KEGG" id="ruf:TH63_04325"/>
<keyword evidence="3" id="KW-1185">Reference proteome</keyword>
<organism evidence="2 3">
    <name type="scientific">Rufibacter radiotolerans</name>
    <dbReference type="NCBI Taxonomy" id="1379910"/>
    <lineage>
        <taxon>Bacteria</taxon>
        <taxon>Pseudomonadati</taxon>
        <taxon>Bacteroidota</taxon>
        <taxon>Cytophagia</taxon>
        <taxon>Cytophagales</taxon>
        <taxon>Hymenobacteraceae</taxon>
        <taxon>Rufibacter</taxon>
    </lineage>
</organism>
<dbReference type="PATRIC" id="fig|1379910.4.peg.942"/>
<dbReference type="STRING" id="1379910.TH63_04325"/>
<keyword evidence="1" id="KW-0812">Transmembrane</keyword>
<keyword evidence="1" id="KW-0472">Membrane</keyword>
<keyword evidence="1" id="KW-1133">Transmembrane helix</keyword>
<proteinExistence type="predicted"/>
<feature type="transmembrane region" description="Helical" evidence="1">
    <location>
        <begin position="57"/>
        <end position="88"/>
    </location>
</feature>
<accession>A0A0H4W3L5</accession>
<dbReference type="EMBL" id="CP010777">
    <property type="protein sequence ID" value="AKQ45031.1"/>
    <property type="molecule type" value="Genomic_DNA"/>
</dbReference>
<evidence type="ECO:0000256" key="1">
    <source>
        <dbReference type="SAM" id="Phobius"/>
    </source>
</evidence>
<protein>
    <submittedName>
        <fullName evidence="2">Uncharacterized protein</fullName>
    </submittedName>
</protein>
<feature type="transmembrane region" description="Helical" evidence="1">
    <location>
        <begin position="100"/>
        <end position="125"/>
    </location>
</feature>
<reference evidence="2 3" key="1">
    <citation type="submission" date="2015-01" db="EMBL/GenBank/DDBJ databases">
        <title>Rufibacter sp./DG31D/ whole genome sequencing.</title>
        <authorList>
            <person name="Kim M.K."/>
            <person name="Srinivasan S."/>
            <person name="Lee J.-J."/>
        </authorList>
    </citation>
    <scope>NUCLEOTIDE SEQUENCE [LARGE SCALE GENOMIC DNA]</scope>
    <source>
        <strain evidence="2 3">DG31D</strain>
    </source>
</reference>
<name>A0A0H4W3L5_9BACT</name>
<sequence>MNSTFDYRKETNYLTILWVAITSVLASGFIGATTNLINGFVSPTYFRNVMGWDFEGIWAASIAQGIFEGLLYGIVFTLVFVATIGFVTKGQSTFSFGFRHLLRVVGFVYLCWVIGGLIAMGLATLSPDFYKRTFINVPEDFRKMIGYAWVGGSIWGAMFGGLFGIGLGAFGVWSNWRSIEK</sequence>
<feature type="transmembrane region" description="Helical" evidence="1">
    <location>
        <begin position="12"/>
        <end position="37"/>
    </location>
</feature>
<dbReference type="OrthoDB" id="1492624at2"/>
<dbReference type="RefSeq" id="WP_048919862.1">
    <property type="nucleotide sequence ID" value="NZ_CP010777.1"/>
</dbReference>
<evidence type="ECO:0000313" key="3">
    <source>
        <dbReference type="Proteomes" id="UP000036458"/>
    </source>
</evidence>
<dbReference type="Proteomes" id="UP000036458">
    <property type="component" value="Chromosome"/>
</dbReference>
<feature type="transmembrane region" description="Helical" evidence="1">
    <location>
        <begin position="145"/>
        <end position="173"/>
    </location>
</feature>